<dbReference type="PANTHER" id="PTHR15549">
    <property type="entry name" value="PAIRED IMMUNOGLOBULIN-LIKE TYPE 2 RECEPTOR"/>
    <property type="match status" value="1"/>
</dbReference>
<comment type="subcellular location">
    <subcellularLocation>
        <location evidence="1">Membrane</location>
        <topology evidence="1">Single-pass membrane protein</topology>
    </subcellularLocation>
</comment>
<evidence type="ECO:0000256" key="5">
    <source>
        <dbReference type="SAM" id="MobiDB-lite"/>
    </source>
</evidence>
<gene>
    <name evidence="8" type="ORF">LY89DRAFT_717266</name>
</gene>
<protein>
    <submittedName>
        <fullName evidence="8">Uncharacterized protein</fullName>
    </submittedName>
</protein>
<evidence type="ECO:0000256" key="4">
    <source>
        <dbReference type="ARBA" id="ARBA00023136"/>
    </source>
</evidence>
<keyword evidence="2 6" id="KW-0812">Transmembrane</keyword>
<dbReference type="InterPro" id="IPR051694">
    <property type="entry name" value="Immunoregulatory_rcpt-like"/>
</dbReference>
<dbReference type="OrthoDB" id="5215637at2759"/>
<dbReference type="GO" id="GO:0071944">
    <property type="term" value="C:cell periphery"/>
    <property type="evidence" value="ECO:0007669"/>
    <property type="project" value="UniProtKB-ARBA"/>
</dbReference>
<keyword evidence="4 6" id="KW-0472">Membrane</keyword>
<evidence type="ECO:0000256" key="1">
    <source>
        <dbReference type="ARBA" id="ARBA00004167"/>
    </source>
</evidence>
<keyword evidence="9" id="KW-1185">Reference proteome</keyword>
<feature type="signal peptide" evidence="7">
    <location>
        <begin position="1"/>
        <end position="21"/>
    </location>
</feature>
<evidence type="ECO:0000313" key="9">
    <source>
        <dbReference type="Proteomes" id="UP000070700"/>
    </source>
</evidence>
<evidence type="ECO:0000256" key="7">
    <source>
        <dbReference type="SAM" id="SignalP"/>
    </source>
</evidence>
<evidence type="ECO:0000256" key="6">
    <source>
        <dbReference type="SAM" id="Phobius"/>
    </source>
</evidence>
<feature type="region of interest" description="Disordered" evidence="5">
    <location>
        <begin position="228"/>
        <end position="248"/>
    </location>
</feature>
<feature type="transmembrane region" description="Helical" evidence="6">
    <location>
        <begin position="198"/>
        <end position="220"/>
    </location>
</feature>
<dbReference type="Proteomes" id="UP000070700">
    <property type="component" value="Unassembled WGS sequence"/>
</dbReference>
<organism evidence="8 9">
    <name type="scientific">Mollisia scopiformis</name>
    <name type="common">Conifer needle endophyte fungus</name>
    <name type="synonym">Phialocephala scopiformis</name>
    <dbReference type="NCBI Taxonomy" id="149040"/>
    <lineage>
        <taxon>Eukaryota</taxon>
        <taxon>Fungi</taxon>
        <taxon>Dikarya</taxon>
        <taxon>Ascomycota</taxon>
        <taxon>Pezizomycotina</taxon>
        <taxon>Leotiomycetes</taxon>
        <taxon>Helotiales</taxon>
        <taxon>Mollisiaceae</taxon>
        <taxon>Mollisia</taxon>
    </lineage>
</organism>
<keyword evidence="7" id="KW-0732">Signal</keyword>
<proteinExistence type="predicted"/>
<accession>A0A194XEW5</accession>
<keyword evidence="3 6" id="KW-1133">Transmembrane helix</keyword>
<evidence type="ECO:0000313" key="8">
    <source>
        <dbReference type="EMBL" id="KUJ18708.1"/>
    </source>
</evidence>
<sequence>MHHSILAIVALIASTSHFTYAQQLFATQCYYKADNQERTSTGGPCGIVTPNGNFSSCCAVGDTCLADGLCQYSHAKPAAPNVVSTYYVGGCNDQSLTAQACNPACNDLDLTDIVYNQTTKTWHCCGVTNGIIHCDSPTQETFKAPPPRSLTTTYTVPATAVTGAVTSTSSTAATSATSTPSSTTTAAKSGGLSNGAEAGIGVGCAIAGLLVIGFIVWFLMRRRRQRREATTGRHSEAPKAGPFTDYKAGGGVGPMNGYGNASPSYQSAYTPQTPAPQYASPQGYEYNSVSPLTAGAMAGGGVYKNVSPAEGMSARLAGGRIDGVGANGTPVQEKMSENVASTQPQEMEGGEETNGIRRGRSVRSCNRRFKLTF</sequence>
<reference evidence="8 9" key="1">
    <citation type="submission" date="2015-10" db="EMBL/GenBank/DDBJ databases">
        <title>Full genome of DAOMC 229536 Phialocephala scopiformis, a fungal endophyte of spruce producing the potent anti-insectan compound rugulosin.</title>
        <authorList>
            <consortium name="DOE Joint Genome Institute"/>
            <person name="Walker A.K."/>
            <person name="Frasz S.L."/>
            <person name="Seifert K.A."/>
            <person name="Miller J.D."/>
            <person name="Mondo S.J."/>
            <person name="Labutti K."/>
            <person name="Lipzen A."/>
            <person name="Dockter R."/>
            <person name="Kennedy M."/>
            <person name="Grigoriev I.V."/>
            <person name="Spatafora J.W."/>
        </authorList>
    </citation>
    <scope>NUCLEOTIDE SEQUENCE [LARGE SCALE GENOMIC DNA]</scope>
    <source>
        <strain evidence="8 9">CBS 120377</strain>
    </source>
</reference>
<dbReference type="RefSeq" id="XP_018073063.1">
    <property type="nucleotide sequence ID" value="XM_018218335.1"/>
</dbReference>
<feature type="chain" id="PRO_5008268215" evidence="7">
    <location>
        <begin position="22"/>
        <end position="373"/>
    </location>
</feature>
<evidence type="ECO:0000256" key="3">
    <source>
        <dbReference type="ARBA" id="ARBA00022989"/>
    </source>
</evidence>
<dbReference type="GO" id="GO:0016020">
    <property type="term" value="C:membrane"/>
    <property type="evidence" value="ECO:0007669"/>
    <property type="project" value="UniProtKB-SubCell"/>
</dbReference>
<feature type="compositionally biased region" description="Low complexity" evidence="5">
    <location>
        <begin position="167"/>
        <end position="187"/>
    </location>
</feature>
<dbReference type="EMBL" id="KQ947412">
    <property type="protein sequence ID" value="KUJ18708.1"/>
    <property type="molecule type" value="Genomic_DNA"/>
</dbReference>
<dbReference type="GeneID" id="28828061"/>
<dbReference type="AlphaFoldDB" id="A0A194XEW5"/>
<feature type="region of interest" description="Disordered" evidence="5">
    <location>
        <begin position="167"/>
        <end position="189"/>
    </location>
</feature>
<dbReference type="InParanoid" id="A0A194XEW5"/>
<feature type="compositionally biased region" description="Basic and acidic residues" evidence="5">
    <location>
        <begin position="228"/>
        <end position="237"/>
    </location>
</feature>
<dbReference type="KEGG" id="psco:LY89DRAFT_717266"/>
<evidence type="ECO:0000256" key="2">
    <source>
        <dbReference type="ARBA" id="ARBA00022692"/>
    </source>
</evidence>
<name>A0A194XEW5_MOLSC</name>
<feature type="region of interest" description="Disordered" evidence="5">
    <location>
        <begin position="336"/>
        <end position="361"/>
    </location>
</feature>